<dbReference type="OrthoDB" id="255821at2"/>
<feature type="repeat" description="TPR" evidence="3">
    <location>
        <begin position="123"/>
        <end position="156"/>
    </location>
</feature>
<proteinExistence type="predicted"/>
<dbReference type="PROSITE" id="PS50005">
    <property type="entry name" value="TPR"/>
    <property type="match status" value="1"/>
</dbReference>
<comment type="caution">
    <text evidence="5">The sequence shown here is derived from an EMBL/GenBank/DDBJ whole genome shotgun (WGS) entry which is preliminary data.</text>
</comment>
<dbReference type="RefSeq" id="WP_078488165.1">
    <property type="nucleotide sequence ID" value="NZ_MPRJ01000098.1"/>
</dbReference>
<feature type="compositionally biased region" description="Basic and acidic residues" evidence="4">
    <location>
        <begin position="49"/>
        <end position="60"/>
    </location>
</feature>
<dbReference type="Pfam" id="PF07719">
    <property type="entry name" value="TPR_2"/>
    <property type="match status" value="1"/>
</dbReference>
<dbReference type="InterPro" id="IPR011990">
    <property type="entry name" value="TPR-like_helical_dom_sf"/>
</dbReference>
<keyword evidence="1" id="KW-0677">Repeat</keyword>
<protein>
    <submittedName>
        <fullName evidence="5">Uncharacterized protein</fullName>
    </submittedName>
</protein>
<keyword evidence="6" id="KW-1185">Reference proteome</keyword>
<keyword evidence="2 3" id="KW-0802">TPR repeat</keyword>
<gene>
    <name evidence="5" type="ORF">BOW51_11590</name>
</gene>
<evidence type="ECO:0000256" key="1">
    <source>
        <dbReference type="ARBA" id="ARBA00022737"/>
    </source>
</evidence>
<accession>A0A1T2KQL4</accession>
<sequence>MDMASVGDKVTPAPAMPDAPGQAPGDSAPGDSAPEAPVHPAIETPAEELEIRQSDQKVGKELPSALEEDAFAFSFRSPEAKSDADGDLEKLSIEQARRAYWSGNETVAMDLYHDLIVLEPAHPDAHGELGNILLKQGRANEAFEAFEQAVKLHMRAGNQQVVEDLLMALDKVD</sequence>
<evidence type="ECO:0000256" key="4">
    <source>
        <dbReference type="SAM" id="MobiDB-lite"/>
    </source>
</evidence>
<dbReference type="SUPFAM" id="SSF48452">
    <property type="entry name" value="TPR-like"/>
    <property type="match status" value="1"/>
</dbReference>
<dbReference type="Gene3D" id="1.25.40.10">
    <property type="entry name" value="Tetratricopeptide repeat domain"/>
    <property type="match status" value="1"/>
</dbReference>
<dbReference type="Proteomes" id="UP000190896">
    <property type="component" value="Unassembled WGS sequence"/>
</dbReference>
<evidence type="ECO:0000256" key="2">
    <source>
        <dbReference type="ARBA" id="ARBA00022803"/>
    </source>
</evidence>
<dbReference type="InterPro" id="IPR019734">
    <property type="entry name" value="TPR_rpt"/>
</dbReference>
<evidence type="ECO:0000313" key="5">
    <source>
        <dbReference type="EMBL" id="OOZ35159.1"/>
    </source>
</evidence>
<evidence type="ECO:0000256" key="3">
    <source>
        <dbReference type="PROSITE-ProRule" id="PRU00339"/>
    </source>
</evidence>
<dbReference type="EMBL" id="MPRJ01000098">
    <property type="protein sequence ID" value="OOZ35159.1"/>
    <property type="molecule type" value="Genomic_DNA"/>
</dbReference>
<dbReference type="InterPro" id="IPR013105">
    <property type="entry name" value="TPR_2"/>
</dbReference>
<feature type="region of interest" description="Disordered" evidence="4">
    <location>
        <begin position="1"/>
        <end position="60"/>
    </location>
</feature>
<evidence type="ECO:0000313" key="6">
    <source>
        <dbReference type="Proteomes" id="UP000190896"/>
    </source>
</evidence>
<reference evidence="5 6" key="1">
    <citation type="submission" date="2016-11" db="EMBL/GenBank/DDBJ databases">
        <title>Mixed transmission modes and dynamic genome evolution in an obligate animal-bacterial symbiosis.</title>
        <authorList>
            <person name="Russell S.L."/>
            <person name="Corbett-Detig R.B."/>
            <person name="Cavanaugh C.M."/>
        </authorList>
    </citation>
    <scope>NUCLEOTIDE SEQUENCE [LARGE SCALE GENOMIC DNA]</scope>
    <source>
        <strain evidence="5">Se-Cadez</strain>
    </source>
</reference>
<dbReference type="AlphaFoldDB" id="A0A1T2KQL4"/>
<organism evidence="5 6">
    <name type="scientific">Solemya velesiana gill symbiont</name>
    <dbReference type="NCBI Taxonomy" id="1918948"/>
    <lineage>
        <taxon>Bacteria</taxon>
        <taxon>Pseudomonadati</taxon>
        <taxon>Pseudomonadota</taxon>
        <taxon>Gammaproteobacteria</taxon>
        <taxon>sulfur-oxidizing symbionts</taxon>
    </lineage>
</organism>
<name>A0A1T2KQL4_9GAMM</name>